<dbReference type="PANTHER" id="PTHR37331:SF1">
    <property type="entry name" value="YALI0F11671P"/>
    <property type="match status" value="1"/>
</dbReference>
<name>A0A9N9EY79_9GLOM</name>
<dbReference type="PANTHER" id="PTHR37331">
    <property type="entry name" value="YALI0F11671P"/>
    <property type="match status" value="1"/>
</dbReference>
<gene>
    <name evidence="1" type="ORF">DERYTH_LOCUS12452</name>
</gene>
<feature type="non-terminal residue" evidence="1">
    <location>
        <position position="246"/>
    </location>
</feature>
<evidence type="ECO:0000313" key="2">
    <source>
        <dbReference type="Proteomes" id="UP000789405"/>
    </source>
</evidence>
<comment type="caution">
    <text evidence="1">The sequence shown here is derived from an EMBL/GenBank/DDBJ whole genome shotgun (WGS) entry which is preliminary data.</text>
</comment>
<protein>
    <submittedName>
        <fullName evidence="1">20766_t:CDS:1</fullName>
    </submittedName>
</protein>
<keyword evidence="2" id="KW-1185">Reference proteome</keyword>
<dbReference type="EMBL" id="CAJVPY010008152">
    <property type="protein sequence ID" value="CAG8692189.1"/>
    <property type="molecule type" value="Genomic_DNA"/>
</dbReference>
<proteinExistence type="predicted"/>
<sequence>ADYLYKIRQDNRRYPLESVRLSLVETWLEVKGKRLIRQLGSLRKKLTGPYHDRKPWSTTRFVNLDNAFTTSQARFQTTTEDPTYKGLFYHSTHDAANYSLSFISDRNKVEKYDVSVIGWLPFQTDVPKLEIGNFRENNKFIKFLHQVIADNVANADPQLQALANLFLLFSEPISWLHIADIRDPAPWGRIPYPEDIFGMVLVKDGLIVPGTYQPMPTHRILTTKGLFMLNGPFQEKLLERLSRICR</sequence>
<dbReference type="Proteomes" id="UP000789405">
    <property type="component" value="Unassembled WGS sequence"/>
</dbReference>
<evidence type="ECO:0000313" key="1">
    <source>
        <dbReference type="EMBL" id="CAG8692189.1"/>
    </source>
</evidence>
<dbReference type="AlphaFoldDB" id="A0A9N9EY79"/>
<dbReference type="OrthoDB" id="5397701at2759"/>
<organism evidence="1 2">
    <name type="scientific">Dentiscutata erythropus</name>
    <dbReference type="NCBI Taxonomy" id="1348616"/>
    <lineage>
        <taxon>Eukaryota</taxon>
        <taxon>Fungi</taxon>
        <taxon>Fungi incertae sedis</taxon>
        <taxon>Mucoromycota</taxon>
        <taxon>Glomeromycotina</taxon>
        <taxon>Glomeromycetes</taxon>
        <taxon>Diversisporales</taxon>
        <taxon>Gigasporaceae</taxon>
        <taxon>Dentiscutata</taxon>
    </lineage>
</organism>
<accession>A0A9N9EY79</accession>
<reference evidence="1" key="1">
    <citation type="submission" date="2021-06" db="EMBL/GenBank/DDBJ databases">
        <authorList>
            <person name="Kallberg Y."/>
            <person name="Tangrot J."/>
            <person name="Rosling A."/>
        </authorList>
    </citation>
    <scope>NUCLEOTIDE SEQUENCE</scope>
    <source>
        <strain evidence="1">MA453B</strain>
    </source>
</reference>